<proteinExistence type="predicted"/>
<name>A0A1X7TAR9_AMPQE</name>
<dbReference type="AlphaFoldDB" id="A0A1X7TAR9"/>
<organism evidence="1">
    <name type="scientific">Amphimedon queenslandica</name>
    <name type="common">Sponge</name>
    <dbReference type="NCBI Taxonomy" id="400682"/>
    <lineage>
        <taxon>Eukaryota</taxon>
        <taxon>Metazoa</taxon>
        <taxon>Porifera</taxon>
        <taxon>Demospongiae</taxon>
        <taxon>Heteroscleromorpha</taxon>
        <taxon>Haplosclerida</taxon>
        <taxon>Niphatidae</taxon>
        <taxon>Amphimedon</taxon>
    </lineage>
</organism>
<accession>A0A1X7TAR9</accession>
<reference evidence="1" key="1">
    <citation type="submission" date="2017-05" db="UniProtKB">
        <authorList>
            <consortium name="EnsemblMetazoa"/>
        </authorList>
    </citation>
    <scope>IDENTIFICATION</scope>
</reference>
<sequence length="128" mass="14761">MERILLLLMIYHSRGISIYSMAILSNIRKNIKILADAYFKQSHSILVTDVLYNTLSTILEGLHQLLVNRCMHVQQLIGLYFGDLIKGTGTLFLDILRFIMNMVSSIDEHLHELSVPITNEIQQVKNYK</sequence>
<evidence type="ECO:0000313" key="1">
    <source>
        <dbReference type="EnsemblMetazoa" id="Aqu2.1.11532_001"/>
    </source>
</evidence>
<dbReference type="EnsemblMetazoa" id="Aqu2.1.11532_001">
    <property type="protein sequence ID" value="Aqu2.1.11532_001"/>
    <property type="gene ID" value="Aqu2.1.11532"/>
</dbReference>
<dbReference type="InParanoid" id="A0A1X7TAR9"/>
<protein>
    <submittedName>
        <fullName evidence="1">Uncharacterized protein</fullName>
    </submittedName>
</protein>